<feature type="transmembrane region" description="Helical" evidence="9">
    <location>
        <begin position="72"/>
        <end position="95"/>
    </location>
</feature>
<sequence length="496" mass="54632">MNNLAILPIILPLLASVIVAFIPSKLNIVRKLSQALMVIFLIIVGYIAWLVYHNGVIVTQGGGWDAPFGISIVADYLSILLVLTTYIIATAAVFYAPHSLSDQQEKFYFYTFYFLLISGVSGAFLTGDLFNLFVFFEVLLMASYGLIVLGNGKAQLRESLKYVLVNLFSSMLFVTTIAFIYSLVGTVNMAHIAERVEAIPAEQQGIITGIGVLLFFVFAVKAAIFPLYYWLPNSYVVPNPVISALFGALLTKIGIYSIFRVYTLIFVHDTAFTHQQLFIWLAIFTMLFGVIGALSTNNVKLIVTYNIIPAIGFILMGIGLYSEDGLAGSVYYLMHDMVVKAALFFLIGALVVAAGTKDLSKMSGVIQRFPLLGWLFFLGTIVLAGVPPFSGFIGKLLLLRGALSQEYFLLTIVALLSSLLILLSMIRIFIRGFWGEKMEGMTNDNRKVHALTIPAVFLLAISIFLGVGAEYVLPYVDTISTYLLDRTEYISAVLKG</sequence>
<feature type="transmembrane region" description="Helical" evidence="9">
    <location>
        <begin position="277"/>
        <end position="295"/>
    </location>
</feature>
<evidence type="ECO:0000256" key="1">
    <source>
        <dbReference type="ARBA" id="ARBA00004651"/>
    </source>
</evidence>
<evidence type="ECO:0000256" key="5">
    <source>
        <dbReference type="ARBA" id="ARBA00022692"/>
    </source>
</evidence>
<evidence type="ECO:0000256" key="8">
    <source>
        <dbReference type="RuleBase" id="RU000320"/>
    </source>
</evidence>
<evidence type="ECO:0000313" key="11">
    <source>
        <dbReference type="EMBL" id="SEP91544.1"/>
    </source>
</evidence>
<name>A0A1H9BRE1_9BACI</name>
<dbReference type="InterPro" id="IPR001750">
    <property type="entry name" value="ND/Mrp_TM"/>
</dbReference>
<dbReference type="RefSeq" id="WP_091772653.1">
    <property type="nucleotide sequence ID" value="NZ_FOES01000004.1"/>
</dbReference>
<evidence type="ECO:0000256" key="7">
    <source>
        <dbReference type="ARBA" id="ARBA00023136"/>
    </source>
</evidence>
<accession>A0A1H9BRE1</accession>
<feature type="transmembrane region" description="Helical" evidence="9">
    <location>
        <begin position="107"/>
        <end position="126"/>
    </location>
</feature>
<keyword evidence="3" id="KW-0813">Transport</keyword>
<dbReference type="STRING" id="571933.SAMN05216362_10461"/>
<dbReference type="Pfam" id="PF00361">
    <property type="entry name" value="Proton_antipo_M"/>
    <property type="match status" value="1"/>
</dbReference>
<evidence type="ECO:0000256" key="2">
    <source>
        <dbReference type="ARBA" id="ARBA00005346"/>
    </source>
</evidence>
<dbReference type="AlphaFoldDB" id="A0A1H9BRE1"/>
<evidence type="ECO:0000256" key="9">
    <source>
        <dbReference type="SAM" id="Phobius"/>
    </source>
</evidence>
<dbReference type="PANTHER" id="PTHR42703:SF1">
    <property type="entry name" value="NA(+)_H(+) ANTIPORTER SUBUNIT D1"/>
    <property type="match status" value="1"/>
</dbReference>
<proteinExistence type="inferred from homology"/>
<dbReference type="GO" id="GO:0015297">
    <property type="term" value="F:antiporter activity"/>
    <property type="evidence" value="ECO:0007669"/>
    <property type="project" value="UniProtKB-KW"/>
</dbReference>
<keyword evidence="4" id="KW-1003">Cell membrane</keyword>
<dbReference type="Proteomes" id="UP000199427">
    <property type="component" value="Unassembled WGS sequence"/>
</dbReference>
<organism evidence="11 12">
    <name type="scientific">Piscibacillus halophilus</name>
    <dbReference type="NCBI Taxonomy" id="571933"/>
    <lineage>
        <taxon>Bacteria</taxon>
        <taxon>Bacillati</taxon>
        <taxon>Bacillota</taxon>
        <taxon>Bacilli</taxon>
        <taxon>Bacillales</taxon>
        <taxon>Bacillaceae</taxon>
        <taxon>Piscibacillus</taxon>
    </lineage>
</organism>
<dbReference type="GO" id="GO:0008137">
    <property type="term" value="F:NADH dehydrogenase (ubiquinone) activity"/>
    <property type="evidence" value="ECO:0007669"/>
    <property type="project" value="InterPro"/>
</dbReference>
<dbReference type="GO" id="GO:0005886">
    <property type="term" value="C:plasma membrane"/>
    <property type="evidence" value="ECO:0007669"/>
    <property type="project" value="UniProtKB-SubCell"/>
</dbReference>
<protein>
    <submittedName>
        <fullName evidence="11">Multisubunit sodium/proton antiporter, MrpD subunit</fullName>
    </submittedName>
</protein>
<feature type="transmembrane region" description="Helical" evidence="9">
    <location>
        <begin position="302"/>
        <end position="322"/>
    </location>
</feature>
<feature type="transmembrane region" description="Helical" evidence="9">
    <location>
        <begin position="6"/>
        <end position="23"/>
    </location>
</feature>
<dbReference type="GO" id="GO:0042773">
    <property type="term" value="P:ATP synthesis coupled electron transport"/>
    <property type="evidence" value="ECO:0007669"/>
    <property type="project" value="InterPro"/>
</dbReference>
<feature type="domain" description="NADH:quinone oxidoreductase/Mrp antiporter transmembrane" evidence="10">
    <location>
        <begin position="127"/>
        <end position="419"/>
    </location>
</feature>
<feature type="transmembrane region" description="Helical" evidence="9">
    <location>
        <begin position="368"/>
        <end position="387"/>
    </location>
</feature>
<feature type="transmembrane region" description="Helical" evidence="9">
    <location>
        <begin position="132"/>
        <end position="150"/>
    </location>
</feature>
<feature type="transmembrane region" description="Helical" evidence="9">
    <location>
        <begin position="451"/>
        <end position="473"/>
    </location>
</feature>
<dbReference type="InterPro" id="IPR050586">
    <property type="entry name" value="CPA3_Na-H_Antiporter_D"/>
</dbReference>
<keyword evidence="12" id="KW-1185">Reference proteome</keyword>
<keyword evidence="5 8" id="KW-0812">Transmembrane</keyword>
<feature type="transmembrane region" description="Helical" evidence="9">
    <location>
        <begin position="241"/>
        <end position="265"/>
    </location>
</feature>
<keyword evidence="3" id="KW-0050">Antiport</keyword>
<feature type="transmembrane region" description="Helical" evidence="9">
    <location>
        <begin position="204"/>
        <end position="229"/>
    </location>
</feature>
<evidence type="ECO:0000256" key="6">
    <source>
        <dbReference type="ARBA" id="ARBA00022989"/>
    </source>
</evidence>
<dbReference type="InterPro" id="IPR003918">
    <property type="entry name" value="NADH_UbQ_OxRdtase"/>
</dbReference>
<evidence type="ECO:0000313" key="12">
    <source>
        <dbReference type="Proteomes" id="UP000199427"/>
    </source>
</evidence>
<dbReference type="NCBIfam" id="NF005818">
    <property type="entry name" value="PRK07691.1"/>
    <property type="match status" value="1"/>
</dbReference>
<feature type="transmembrane region" description="Helical" evidence="9">
    <location>
        <begin position="35"/>
        <end position="52"/>
    </location>
</feature>
<feature type="transmembrane region" description="Helical" evidence="9">
    <location>
        <begin position="407"/>
        <end position="430"/>
    </location>
</feature>
<gene>
    <name evidence="11" type="ORF">SAMN05216362_10461</name>
</gene>
<reference evidence="11 12" key="1">
    <citation type="submission" date="2016-10" db="EMBL/GenBank/DDBJ databases">
        <authorList>
            <person name="de Groot N.N."/>
        </authorList>
    </citation>
    <scope>NUCLEOTIDE SEQUENCE [LARGE SCALE GENOMIC DNA]</scope>
    <source>
        <strain evidence="11 12">DSM 21633</strain>
    </source>
</reference>
<dbReference type="PANTHER" id="PTHR42703">
    <property type="entry name" value="NADH DEHYDROGENASE"/>
    <property type="match status" value="1"/>
</dbReference>
<feature type="transmembrane region" description="Helical" evidence="9">
    <location>
        <begin position="337"/>
        <end position="356"/>
    </location>
</feature>
<evidence type="ECO:0000256" key="4">
    <source>
        <dbReference type="ARBA" id="ARBA00022475"/>
    </source>
</evidence>
<keyword evidence="6 9" id="KW-1133">Transmembrane helix</keyword>
<dbReference type="EMBL" id="FOES01000004">
    <property type="protein sequence ID" value="SEP91544.1"/>
    <property type="molecule type" value="Genomic_DNA"/>
</dbReference>
<keyword evidence="7 9" id="KW-0472">Membrane</keyword>
<evidence type="ECO:0000256" key="3">
    <source>
        <dbReference type="ARBA" id="ARBA00022449"/>
    </source>
</evidence>
<feature type="transmembrane region" description="Helical" evidence="9">
    <location>
        <begin position="162"/>
        <end position="184"/>
    </location>
</feature>
<comment type="subcellular location">
    <subcellularLocation>
        <location evidence="1">Cell membrane</location>
        <topology evidence="1">Multi-pass membrane protein</topology>
    </subcellularLocation>
    <subcellularLocation>
        <location evidence="8">Membrane</location>
        <topology evidence="8">Multi-pass membrane protein</topology>
    </subcellularLocation>
</comment>
<dbReference type="OrthoDB" id="9811718at2"/>
<comment type="similarity">
    <text evidence="2">Belongs to the CPA3 antiporters (TC 2.A.63) subunit D family.</text>
</comment>
<evidence type="ECO:0000259" key="10">
    <source>
        <dbReference type="Pfam" id="PF00361"/>
    </source>
</evidence>
<dbReference type="PRINTS" id="PR01437">
    <property type="entry name" value="NUOXDRDTASE4"/>
</dbReference>